<accession>A0A8T4KX04</accession>
<gene>
    <name evidence="9" type="primary">rpiB</name>
    <name evidence="9" type="ORF">J4224_00570</name>
</gene>
<dbReference type="InterPro" id="IPR011860">
    <property type="entry name" value="Rib-5-P_Isoase_Actino"/>
</dbReference>
<comment type="caution">
    <text evidence="9">The sequence shown here is derived from an EMBL/GenBank/DDBJ whole genome shotgun (WGS) entry which is preliminary data.</text>
</comment>
<evidence type="ECO:0000256" key="8">
    <source>
        <dbReference type="ARBA" id="ARBA00032117"/>
    </source>
</evidence>
<dbReference type="GO" id="GO:0004751">
    <property type="term" value="F:ribose-5-phosphate isomerase activity"/>
    <property type="evidence" value="ECO:0007669"/>
    <property type="project" value="UniProtKB-EC"/>
</dbReference>
<reference evidence="9" key="1">
    <citation type="submission" date="2021-03" db="EMBL/GenBank/DDBJ databases">
        <authorList>
            <person name="Jaffe A."/>
        </authorList>
    </citation>
    <scope>NUCLEOTIDE SEQUENCE</scope>
    <source>
        <strain evidence="9">RIFCSPHIGHO2_01_FULL_GW2011_AR10_43_9</strain>
    </source>
</reference>
<dbReference type="PIRSF" id="PIRSF005384">
    <property type="entry name" value="RpiB_LacA_B"/>
    <property type="match status" value="1"/>
</dbReference>
<dbReference type="EC" id="5.3.1.6" evidence="5"/>
<keyword evidence="7 9" id="KW-0413">Isomerase</keyword>
<comment type="subunit">
    <text evidence="4">Homodimer.</text>
</comment>
<evidence type="ECO:0000256" key="2">
    <source>
        <dbReference type="ARBA" id="ARBA00004988"/>
    </source>
</evidence>
<dbReference type="GO" id="GO:0019316">
    <property type="term" value="P:D-allose catabolic process"/>
    <property type="evidence" value="ECO:0007669"/>
    <property type="project" value="TreeGrafter"/>
</dbReference>
<dbReference type="SUPFAM" id="SSF89623">
    <property type="entry name" value="Ribose/Galactose isomerase RpiB/AlsB"/>
    <property type="match status" value="1"/>
</dbReference>
<evidence type="ECO:0000256" key="7">
    <source>
        <dbReference type="ARBA" id="ARBA00023235"/>
    </source>
</evidence>
<evidence type="ECO:0000256" key="4">
    <source>
        <dbReference type="ARBA" id="ARBA00011738"/>
    </source>
</evidence>
<dbReference type="GO" id="GO:0009052">
    <property type="term" value="P:pentose-phosphate shunt, non-oxidative branch"/>
    <property type="evidence" value="ECO:0007669"/>
    <property type="project" value="TreeGrafter"/>
</dbReference>
<evidence type="ECO:0000256" key="5">
    <source>
        <dbReference type="ARBA" id="ARBA00011959"/>
    </source>
</evidence>
<comment type="catalytic activity">
    <reaction evidence="1">
        <text>aldehydo-D-ribose 5-phosphate = D-ribulose 5-phosphate</text>
        <dbReference type="Rhea" id="RHEA:14657"/>
        <dbReference type="ChEBI" id="CHEBI:58121"/>
        <dbReference type="ChEBI" id="CHEBI:58273"/>
        <dbReference type="EC" id="5.3.1.6"/>
    </reaction>
</comment>
<protein>
    <recommendedName>
        <fullName evidence="6">Ribose-5-phosphate isomerase B</fullName>
        <ecNumber evidence="5">5.3.1.6</ecNumber>
    </recommendedName>
    <alternativeName>
        <fullName evidence="8">Phosphoriboisomerase B</fullName>
    </alternativeName>
</protein>
<reference evidence="9" key="2">
    <citation type="submission" date="2021-05" db="EMBL/GenBank/DDBJ databases">
        <title>Protein family content uncovers lineage relationships and bacterial pathway maintenance mechanisms in DPANN archaea.</title>
        <authorList>
            <person name="Castelle C.J."/>
            <person name="Meheust R."/>
            <person name="Jaffe A.L."/>
            <person name="Seitz K."/>
            <person name="Gong X."/>
            <person name="Baker B.J."/>
            <person name="Banfield J.F."/>
        </authorList>
    </citation>
    <scope>NUCLEOTIDE SEQUENCE</scope>
    <source>
        <strain evidence="9">RIFCSPHIGHO2_01_FULL_GW2011_AR10_43_9</strain>
    </source>
</reference>
<evidence type="ECO:0000256" key="6">
    <source>
        <dbReference type="ARBA" id="ARBA00014007"/>
    </source>
</evidence>
<dbReference type="Proteomes" id="UP000683213">
    <property type="component" value="Unassembled WGS sequence"/>
</dbReference>
<dbReference type="InterPro" id="IPR003500">
    <property type="entry name" value="RpiB_LacA_LacB"/>
</dbReference>
<dbReference type="NCBIfam" id="TIGR01120">
    <property type="entry name" value="rpiB"/>
    <property type="match status" value="1"/>
</dbReference>
<dbReference type="InterPro" id="IPR036569">
    <property type="entry name" value="RpiB_LacA_LacB_sf"/>
</dbReference>
<comment type="similarity">
    <text evidence="3">Belongs to the LacAB/RpiB family.</text>
</comment>
<organism evidence="9 10">
    <name type="scientific">Candidatus Iainarchaeum sp</name>
    <dbReference type="NCBI Taxonomy" id="3101447"/>
    <lineage>
        <taxon>Archaea</taxon>
        <taxon>Candidatus Iainarchaeota</taxon>
        <taxon>Candidatus Iainarchaeia</taxon>
        <taxon>Candidatus Iainarchaeales</taxon>
        <taxon>Candidatus Iainarchaeaceae</taxon>
        <taxon>Candidatus Iainarchaeum</taxon>
    </lineage>
</organism>
<dbReference type="EMBL" id="JAGVWF010000007">
    <property type="protein sequence ID" value="MBS3058901.1"/>
    <property type="molecule type" value="Genomic_DNA"/>
</dbReference>
<dbReference type="NCBIfam" id="NF004051">
    <property type="entry name" value="PRK05571.1"/>
    <property type="match status" value="1"/>
</dbReference>
<sequence>MRIIVGADHAGFRLKEKIKEHLKRKGFEVVDEGTDSEKSCDYPDFAVKVAEKVAKSPKSIGIVVCGTGIGTAMAANKVKGIRAALATNEYMARMAREHNNANVLSLGARVSKEKEALEMVDSFLGTDFSLEERHRRRVKKIDAIHGKTLK</sequence>
<evidence type="ECO:0000313" key="9">
    <source>
        <dbReference type="EMBL" id="MBS3058901.1"/>
    </source>
</evidence>
<dbReference type="InterPro" id="IPR004785">
    <property type="entry name" value="RpiB"/>
</dbReference>
<comment type="pathway">
    <text evidence="2">Carbohydrate degradation; pentose phosphate pathway; D-ribose 5-phosphate from D-ribulose 5-phosphate (non-oxidative stage): step 1/1.</text>
</comment>
<name>A0A8T4KX04_9ARCH</name>
<dbReference type="Pfam" id="PF02502">
    <property type="entry name" value="LacAB_rpiB"/>
    <property type="match status" value="1"/>
</dbReference>
<dbReference type="PANTHER" id="PTHR30345:SF0">
    <property type="entry name" value="DNA DAMAGE-REPAIR_TOLERATION PROTEIN DRT102"/>
    <property type="match status" value="1"/>
</dbReference>
<dbReference type="NCBIfam" id="TIGR02133">
    <property type="entry name" value="RPI_actino"/>
    <property type="match status" value="1"/>
</dbReference>
<dbReference type="NCBIfam" id="TIGR00689">
    <property type="entry name" value="rpiB_lacA_lacB"/>
    <property type="match status" value="1"/>
</dbReference>
<dbReference type="AlphaFoldDB" id="A0A8T4KX04"/>
<evidence type="ECO:0000256" key="1">
    <source>
        <dbReference type="ARBA" id="ARBA00001713"/>
    </source>
</evidence>
<evidence type="ECO:0000313" key="10">
    <source>
        <dbReference type="Proteomes" id="UP000683213"/>
    </source>
</evidence>
<evidence type="ECO:0000256" key="3">
    <source>
        <dbReference type="ARBA" id="ARBA00008754"/>
    </source>
</evidence>
<proteinExistence type="inferred from homology"/>
<dbReference type="Gene3D" id="3.40.1400.10">
    <property type="entry name" value="Sugar-phosphate isomerase, RpiB/LacA/LacB"/>
    <property type="match status" value="1"/>
</dbReference>
<dbReference type="PANTHER" id="PTHR30345">
    <property type="entry name" value="RIBOSE-5-PHOSPHATE ISOMERASE B"/>
    <property type="match status" value="1"/>
</dbReference>